<comment type="subcellular location">
    <subcellularLocation>
        <location evidence="1">Nucleus</location>
    </subcellularLocation>
</comment>
<name>A0A7N0U3J6_KALFE</name>
<feature type="domain" description="BHLH" evidence="8">
    <location>
        <begin position="60"/>
        <end position="112"/>
    </location>
</feature>
<keyword evidence="3" id="KW-0238">DNA-binding</keyword>
<evidence type="ECO:0000256" key="6">
    <source>
        <dbReference type="SAM" id="Coils"/>
    </source>
</evidence>
<dbReference type="InterPro" id="IPR015660">
    <property type="entry name" value="MASH1/Ascl1a-like"/>
</dbReference>
<dbReference type="SUPFAM" id="SSF47459">
    <property type="entry name" value="HLH, helix-loop-helix DNA-binding domain"/>
    <property type="match status" value="1"/>
</dbReference>
<sequence>MLSVTSSSSTSLFGWPSDEAVYGHRINQGFYDLEELAAAAHADHLGTPGGDQGGGEYGDLRKRNHNASERQRRKKINDLYSSLRSLLPASEQSGRMSIPTTVARILKFIPELQGEVERLEKKKQAMSKKINKVRESVFSSSSSKLAGADQKVRGTDEAKASITRDKSNRSSVLTSKVGDREFVIQISTLQVSVSEILLSLEEDGFQLINASSSESFSGRVFLNLHLQKVGVIRKMECEGLDEKLLSMLEKRR</sequence>
<feature type="compositionally biased region" description="Gly residues" evidence="7">
    <location>
        <begin position="47"/>
        <end position="57"/>
    </location>
</feature>
<dbReference type="FunFam" id="4.10.280.10:FF:000074">
    <property type="entry name" value="Transcription factor ORG2"/>
    <property type="match status" value="1"/>
</dbReference>
<feature type="coiled-coil region" evidence="6">
    <location>
        <begin position="109"/>
        <end position="136"/>
    </location>
</feature>
<reference evidence="9" key="1">
    <citation type="submission" date="2021-01" db="UniProtKB">
        <authorList>
            <consortium name="EnsemblPlants"/>
        </authorList>
    </citation>
    <scope>IDENTIFICATION</scope>
</reference>
<dbReference type="OMA" id="HETSFGV"/>
<dbReference type="Gramene" id="Kaladp0053s0294.1.v1.1">
    <property type="protein sequence ID" value="Kaladp0053s0294.1.v1.1"/>
    <property type="gene ID" value="Kaladp0053s0294.v1.1"/>
</dbReference>
<dbReference type="Proteomes" id="UP000594263">
    <property type="component" value="Unplaced"/>
</dbReference>
<dbReference type="GO" id="GO:0000977">
    <property type="term" value="F:RNA polymerase II transcription regulatory region sequence-specific DNA binding"/>
    <property type="evidence" value="ECO:0007669"/>
    <property type="project" value="TreeGrafter"/>
</dbReference>
<dbReference type="PROSITE" id="PS50888">
    <property type="entry name" value="BHLH"/>
    <property type="match status" value="1"/>
</dbReference>
<keyword evidence="5" id="KW-0539">Nucleus</keyword>
<keyword evidence="6" id="KW-0175">Coiled coil</keyword>
<dbReference type="AlphaFoldDB" id="A0A7N0U3J6"/>
<feature type="compositionally biased region" description="Basic and acidic residues" evidence="7">
    <location>
        <begin position="58"/>
        <end position="70"/>
    </location>
</feature>
<evidence type="ECO:0000259" key="8">
    <source>
        <dbReference type="PROSITE" id="PS50888"/>
    </source>
</evidence>
<proteinExistence type="predicted"/>
<dbReference type="InterPro" id="IPR011598">
    <property type="entry name" value="bHLH_dom"/>
</dbReference>
<evidence type="ECO:0000256" key="2">
    <source>
        <dbReference type="ARBA" id="ARBA00023015"/>
    </source>
</evidence>
<evidence type="ECO:0000256" key="4">
    <source>
        <dbReference type="ARBA" id="ARBA00023163"/>
    </source>
</evidence>
<evidence type="ECO:0000313" key="10">
    <source>
        <dbReference type="Proteomes" id="UP000594263"/>
    </source>
</evidence>
<evidence type="ECO:0000256" key="7">
    <source>
        <dbReference type="SAM" id="MobiDB-lite"/>
    </source>
</evidence>
<dbReference type="PANTHER" id="PTHR13935:SF41">
    <property type="entry name" value="TRANSCRIPTION FACTOR ORG2-RELATED"/>
    <property type="match status" value="1"/>
</dbReference>
<accession>A0A7N0U3J6</accession>
<dbReference type="Pfam" id="PF00010">
    <property type="entry name" value="HLH"/>
    <property type="match status" value="1"/>
</dbReference>
<dbReference type="GO" id="GO:0010106">
    <property type="term" value="P:cellular response to iron ion starvation"/>
    <property type="evidence" value="ECO:0007669"/>
    <property type="project" value="UniProtKB-ARBA"/>
</dbReference>
<dbReference type="EnsemblPlants" id="Kaladp0053s0294.1.v1.1">
    <property type="protein sequence ID" value="Kaladp0053s0294.1.v1.1"/>
    <property type="gene ID" value="Kaladp0053s0294.v1.1"/>
</dbReference>
<dbReference type="PANTHER" id="PTHR13935">
    <property type="entry name" value="ACHAETE-SCUTE TRANSCRIPTION FACTOR-RELATED"/>
    <property type="match status" value="1"/>
</dbReference>
<dbReference type="GO" id="GO:0046983">
    <property type="term" value="F:protein dimerization activity"/>
    <property type="evidence" value="ECO:0007669"/>
    <property type="project" value="InterPro"/>
</dbReference>
<dbReference type="GO" id="GO:0000981">
    <property type="term" value="F:DNA-binding transcription factor activity, RNA polymerase II-specific"/>
    <property type="evidence" value="ECO:0007669"/>
    <property type="project" value="TreeGrafter"/>
</dbReference>
<feature type="region of interest" description="Disordered" evidence="7">
    <location>
        <begin position="43"/>
        <end position="73"/>
    </location>
</feature>
<evidence type="ECO:0000256" key="5">
    <source>
        <dbReference type="ARBA" id="ARBA00023242"/>
    </source>
</evidence>
<dbReference type="GO" id="GO:0090575">
    <property type="term" value="C:RNA polymerase II transcription regulator complex"/>
    <property type="evidence" value="ECO:0007669"/>
    <property type="project" value="TreeGrafter"/>
</dbReference>
<dbReference type="InterPro" id="IPR036638">
    <property type="entry name" value="HLH_DNA-bd_sf"/>
</dbReference>
<dbReference type="Gene3D" id="4.10.280.10">
    <property type="entry name" value="Helix-loop-helix DNA-binding domain"/>
    <property type="match status" value="1"/>
</dbReference>
<keyword evidence="4" id="KW-0804">Transcription</keyword>
<keyword evidence="10" id="KW-1185">Reference proteome</keyword>
<keyword evidence="2" id="KW-0805">Transcription regulation</keyword>
<protein>
    <recommendedName>
        <fullName evidence="8">BHLH domain-containing protein</fullName>
    </recommendedName>
</protein>
<evidence type="ECO:0000313" key="9">
    <source>
        <dbReference type="EnsemblPlants" id="Kaladp0053s0294.1.v1.1"/>
    </source>
</evidence>
<organism evidence="9 10">
    <name type="scientific">Kalanchoe fedtschenkoi</name>
    <name type="common">Lavender scallops</name>
    <name type="synonym">South American air plant</name>
    <dbReference type="NCBI Taxonomy" id="63787"/>
    <lineage>
        <taxon>Eukaryota</taxon>
        <taxon>Viridiplantae</taxon>
        <taxon>Streptophyta</taxon>
        <taxon>Embryophyta</taxon>
        <taxon>Tracheophyta</taxon>
        <taxon>Spermatophyta</taxon>
        <taxon>Magnoliopsida</taxon>
        <taxon>eudicotyledons</taxon>
        <taxon>Gunneridae</taxon>
        <taxon>Pentapetalae</taxon>
        <taxon>Saxifragales</taxon>
        <taxon>Crassulaceae</taxon>
        <taxon>Kalanchoe</taxon>
    </lineage>
</organism>
<evidence type="ECO:0000256" key="1">
    <source>
        <dbReference type="ARBA" id="ARBA00004123"/>
    </source>
</evidence>
<evidence type="ECO:0000256" key="3">
    <source>
        <dbReference type="ARBA" id="ARBA00023125"/>
    </source>
</evidence>
<dbReference type="SMART" id="SM00353">
    <property type="entry name" value="HLH"/>
    <property type="match status" value="1"/>
</dbReference>